<gene>
    <name evidence="1" type="ORF">H4S07_006279</name>
</gene>
<protein>
    <submittedName>
        <fullName evidence="1">Uncharacterized protein</fullName>
    </submittedName>
</protein>
<organism evidence="1 2">
    <name type="scientific">Coemansia furcata</name>
    <dbReference type="NCBI Taxonomy" id="417177"/>
    <lineage>
        <taxon>Eukaryota</taxon>
        <taxon>Fungi</taxon>
        <taxon>Fungi incertae sedis</taxon>
        <taxon>Zoopagomycota</taxon>
        <taxon>Kickxellomycotina</taxon>
        <taxon>Kickxellomycetes</taxon>
        <taxon>Kickxellales</taxon>
        <taxon>Kickxellaceae</taxon>
        <taxon>Coemansia</taxon>
    </lineage>
</organism>
<sequence length="382" mass="41807">MSFKFNFGVSDNGEITSGTAIAESSDITALSCEDLQSSGSEAPCEFVPMSIPGVSSAVFDAIYHRDQCLWKRQIDDVQFQLAQQDDMVDDAEDSAIKQAMAEGSSAADVIKGVYEGGLKTWECSIDLLCYLDEHGDELGVALSGARVLEIGCGTGLPSLHILKNVASANVCMQDYNKDVLELVTIPNVLANVAFAPKDGVMGDSVHVEDDTESCEIDIDFRRTHVLFGADTDRIIGEREMPELTSGEAREADARMLEKLDVKDRCEFIAGDWAKIEQEMRTRGREHSFSLVLSSETIYDVDSYAKLHDLLSCVLAKPDAQSSSEYVPMALIAAKSIYFGLSGSVLSFQQYIQRRGVFDVASIWQSGGSMGREILRLTWHASC</sequence>
<evidence type="ECO:0000313" key="2">
    <source>
        <dbReference type="Proteomes" id="UP001140096"/>
    </source>
</evidence>
<proteinExistence type="predicted"/>
<name>A0ACC1KWV7_9FUNG</name>
<keyword evidence="2" id="KW-1185">Reference proteome</keyword>
<dbReference type="EMBL" id="JANBUP010003614">
    <property type="protein sequence ID" value="KAJ2796238.1"/>
    <property type="molecule type" value="Genomic_DNA"/>
</dbReference>
<evidence type="ECO:0000313" key="1">
    <source>
        <dbReference type="EMBL" id="KAJ2796238.1"/>
    </source>
</evidence>
<accession>A0ACC1KWV7</accession>
<comment type="caution">
    <text evidence="1">The sequence shown here is derived from an EMBL/GenBank/DDBJ whole genome shotgun (WGS) entry which is preliminary data.</text>
</comment>
<dbReference type="Proteomes" id="UP001140096">
    <property type="component" value="Unassembled WGS sequence"/>
</dbReference>
<reference evidence="1" key="1">
    <citation type="submission" date="2022-07" db="EMBL/GenBank/DDBJ databases">
        <title>Phylogenomic reconstructions and comparative analyses of Kickxellomycotina fungi.</title>
        <authorList>
            <person name="Reynolds N.K."/>
            <person name="Stajich J.E."/>
            <person name="Barry K."/>
            <person name="Grigoriev I.V."/>
            <person name="Crous P."/>
            <person name="Smith M.E."/>
        </authorList>
    </citation>
    <scope>NUCLEOTIDE SEQUENCE</scope>
    <source>
        <strain evidence="1">CBS 102833</strain>
    </source>
</reference>